<evidence type="ECO:0000313" key="3">
    <source>
        <dbReference type="EMBL" id="KFI73514.1"/>
    </source>
</evidence>
<dbReference type="Pfam" id="PF00665">
    <property type="entry name" value="rve"/>
    <property type="match status" value="1"/>
</dbReference>
<dbReference type="InterPro" id="IPR036397">
    <property type="entry name" value="RNaseH_sf"/>
</dbReference>
<dbReference type="PANTHER" id="PTHR46889:SF7">
    <property type="entry name" value="TRANSPOSASE FOR INSERTION SEQUENCE ELEMENT IS904"/>
    <property type="match status" value="1"/>
</dbReference>
<dbReference type="InterPro" id="IPR048020">
    <property type="entry name" value="Transpos_IS3"/>
</dbReference>
<keyword evidence="4" id="KW-1185">Reference proteome</keyword>
<dbReference type="InterPro" id="IPR012337">
    <property type="entry name" value="RNaseH-like_sf"/>
</dbReference>
<dbReference type="RefSeq" id="WP_022861894.1">
    <property type="nucleotide sequence ID" value="NZ_JGZD01000006.1"/>
</dbReference>
<name>A0A087BR64_9BIFI</name>
<dbReference type="Proteomes" id="UP000029014">
    <property type="component" value="Unassembled WGS sequence"/>
</dbReference>
<dbReference type="PANTHER" id="PTHR46889">
    <property type="entry name" value="TRANSPOSASE INSF FOR INSERTION SEQUENCE IS3B-RELATED"/>
    <property type="match status" value="1"/>
</dbReference>
<dbReference type="PROSITE" id="PS50994">
    <property type="entry name" value="INTEGRASE"/>
    <property type="match status" value="1"/>
</dbReference>
<gene>
    <name evidence="3" type="ORF">BMIN_0944</name>
</gene>
<evidence type="ECO:0000259" key="2">
    <source>
        <dbReference type="PROSITE" id="PS50994"/>
    </source>
</evidence>
<accession>A0A087BR64</accession>
<proteinExistence type="predicted"/>
<dbReference type="SUPFAM" id="SSF53098">
    <property type="entry name" value="Ribonuclease H-like"/>
    <property type="match status" value="1"/>
</dbReference>
<sequence length="288" mass="33482">MRYRYLTQHRDGLAPLSVRKACRIFKVAPSGFYEFQHRRKSNRQIEREALEGFVADIFTANKARYGYRRINRELRKTGIVVSEKRVLKVMQSKGLQAKGTTRRWRRAKAVEPGDPRINLVQRVFTVAKRNTLWVGDITYVPTGEGWLYLAAVIDAWSRKVVGWSMSHRITEDLAIDAIEQAVGRENPDKGLVFHDDQGVQYTSHAFQQCLERHGITQSVSRPGNPYDNAVSESFFKTLKRELINGRNYQTRQEAQQDIFRYIELYYNPTRIHSTLGYMSPLEYEQMAA</sequence>
<evidence type="ECO:0000256" key="1">
    <source>
        <dbReference type="ARBA" id="ARBA00002286"/>
    </source>
</evidence>
<comment type="function">
    <text evidence="1">Involved in the transposition of the insertion sequence.</text>
</comment>
<protein>
    <submittedName>
        <fullName evidence="3">Transposase for insertion sequence element IS904</fullName>
    </submittedName>
</protein>
<dbReference type="Gene3D" id="3.30.420.10">
    <property type="entry name" value="Ribonuclease H-like superfamily/Ribonuclease H"/>
    <property type="match status" value="1"/>
</dbReference>
<organism evidence="3 4">
    <name type="scientific">Bifidobacterium minimum</name>
    <dbReference type="NCBI Taxonomy" id="1693"/>
    <lineage>
        <taxon>Bacteria</taxon>
        <taxon>Bacillati</taxon>
        <taxon>Actinomycetota</taxon>
        <taxon>Actinomycetes</taxon>
        <taxon>Bifidobacteriales</taxon>
        <taxon>Bifidobacteriaceae</taxon>
        <taxon>Bifidobacterium</taxon>
    </lineage>
</organism>
<dbReference type="Pfam" id="PF13276">
    <property type="entry name" value="HTH_21"/>
    <property type="match status" value="1"/>
</dbReference>
<dbReference type="Pfam" id="PF13333">
    <property type="entry name" value="rve_2"/>
    <property type="match status" value="1"/>
</dbReference>
<dbReference type="InterPro" id="IPR025948">
    <property type="entry name" value="HTH-like_dom"/>
</dbReference>
<dbReference type="InterPro" id="IPR001584">
    <property type="entry name" value="Integrase_cat-core"/>
</dbReference>
<dbReference type="InterPro" id="IPR050900">
    <property type="entry name" value="Transposase_IS3/IS150/IS904"/>
</dbReference>
<dbReference type="GO" id="GO:0015074">
    <property type="term" value="P:DNA integration"/>
    <property type="evidence" value="ECO:0007669"/>
    <property type="project" value="InterPro"/>
</dbReference>
<dbReference type="STRING" id="1693.BMIN_0944"/>
<dbReference type="NCBIfam" id="NF033516">
    <property type="entry name" value="transpos_IS3"/>
    <property type="match status" value="1"/>
</dbReference>
<dbReference type="EMBL" id="JGZD01000006">
    <property type="protein sequence ID" value="KFI73514.1"/>
    <property type="molecule type" value="Genomic_DNA"/>
</dbReference>
<reference evidence="3 4" key="1">
    <citation type="submission" date="2014-03" db="EMBL/GenBank/DDBJ databases">
        <title>Genomics of Bifidobacteria.</title>
        <authorList>
            <person name="Ventura M."/>
            <person name="Milani C."/>
            <person name="Lugli G.A."/>
        </authorList>
    </citation>
    <scope>NUCLEOTIDE SEQUENCE [LARGE SCALE GENOMIC DNA]</scope>
    <source>
        <strain evidence="3 4">LMG 11592</strain>
    </source>
</reference>
<comment type="caution">
    <text evidence="3">The sequence shown here is derived from an EMBL/GenBank/DDBJ whole genome shotgun (WGS) entry which is preliminary data.</text>
</comment>
<dbReference type="GO" id="GO:0003676">
    <property type="term" value="F:nucleic acid binding"/>
    <property type="evidence" value="ECO:0007669"/>
    <property type="project" value="InterPro"/>
</dbReference>
<dbReference type="eggNOG" id="COG2801">
    <property type="taxonomic scope" value="Bacteria"/>
</dbReference>
<dbReference type="AlphaFoldDB" id="A0A087BR64"/>
<evidence type="ECO:0000313" key="4">
    <source>
        <dbReference type="Proteomes" id="UP000029014"/>
    </source>
</evidence>
<feature type="domain" description="Integrase catalytic" evidence="2">
    <location>
        <begin position="111"/>
        <end position="288"/>
    </location>
</feature>